<dbReference type="InterPro" id="IPR013087">
    <property type="entry name" value="Znf_C2H2_type"/>
</dbReference>
<feature type="region of interest" description="Disordered" evidence="1">
    <location>
        <begin position="342"/>
        <end position="403"/>
    </location>
</feature>
<dbReference type="InterPro" id="IPR036236">
    <property type="entry name" value="Znf_C2H2_sf"/>
</dbReference>
<feature type="compositionally biased region" description="Pro residues" evidence="1">
    <location>
        <begin position="161"/>
        <end position="179"/>
    </location>
</feature>
<dbReference type="GO" id="GO:0006357">
    <property type="term" value="P:regulation of transcription by RNA polymerase II"/>
    <property type="evidence" value="ECO:0007669"/>
    <property type="project" value="TreeGrafter"/>
</dbReference>
<organism evidence="3 4">
    <name type="scientific">Penicillium ucsense</name>
    <dbReference type="NCBI Taxonomy" id="2839758"/>
    <lineage>
        <taxon>Eukaryota</taxon>
        <taxon>Fungi</taxon>
        <taxon>Dikarya</taxon>
        <taxon>Ascomycota</taxon>
        <taxon>Pezizomycotina</taxon>
        <taxon>Eurotiomycetes</taxon>
        <taxon>Eurotiomycetidae</taxon>
        <taxon>Eurotiales</taxon>
        <taxon>Aspergillaceae</taxon>
        <taxon>Penicillium</taxon>
    </lineage>
</organism>
<dbReference type="PANTHER" id="PTHR46179:SF19">
    <property type="entry name" value="C2H2 FINGER DOMAIN TRANSCRIPTION FACTOR (EUROFUNG)-RELATED"/>
    <property type="match status" value="1"/>
</dbReference>
<reference evidence="3" key="1">
    <citation type="journal article" date="2020" name="Front. Microbiol.">
        <title>Gene regulatory networks of Penicillium echinulatum 2HH and Penicillium oxalicum 114-2 inferred by a computational biology approach.</title>
        <authorList>
            <person name="Lenz A.R."/>
            <person name="Galan-Vasquez E."/>
            <person name="Balbinot E."/>
            <person name="De Abreu F.P."/>
            <person name="De Oliveira N.S."/>
            <person name="Da Rosa L.O."/>
            <person name="De Avila E Silva S."/>
            <person name="Camassola M."/>
            <person name="Dillon A.J.P."/>
            <person name="Perez-Rueda E."/>
        </authorList>
    </citation>
    <scope>NUCLEOTIDE SEQUENCE</scope>
    <source>
        <strain evidence="3">S1M29</strain>
    </source>
</reference>
<evidence type="ECO:0000313" key="4">
    <source>
        <dbReference type="Proteomes" id="UP000631181"/>
    </source>
</evidence>
<sequence length="560" mass="60462">MFENFDPEAEGRSPPLEAVKPTYDYVEPDPPFVKADDKRDLASHVANAHGAVDRSRKPHLPETQIQTHLGDSVLMRHLGPDHPEVAAGLRDPTSWPLPKREAPGLSWDDWGRSGQQPADTTRSQYEPQVSARSTGWSDNDRMMDVEEPGRLTSTPKLERPAPLPPPPPPPAPPPPPPPFVSQKSDRPLSLSPPTNPPATVLPPIASPSKIKHDVVSPPQRPRLQSITEFPHMQTSAQISSEPSGRAAPISLPSIQSLSPPSSAAGTSPDSASCNAQGKILPSIQSALGDLSHAEFSSARLKIPYSSCPNSATSTDSPHDRSHVRHFFASSIPPSPYSHLSPISLKDVSNHPSPASQPPSALWRGLPPPSGPSPAAHSSVETPNNPATPFETSPMAAHSPLTSYPTPTEPIVASPGSTERASIASTVSQNGTGAPGGYRCTHLGCTAAPFQTQYLLNSHANVHSQDRPHFCPVEGCPRGFGGKGFKRKNEMMRHGLVHNSPGYVCPFCPDQQHKYPRPDNLQRHVRVHHVDKNKDDPILRQVLAQRPIGSTRGRRRRSNFA</sequence>
<proteinExistence type="predicted"/>
<dbReference type="PANTHER" id="PTHR46179">
    <property type="entry name" value="ZINC FINGER PROTEIN"/>
    <property type="match status" value="1"/>
</dbReference>
<dbReference type="SUPFAM" id="SSF57667">
    <property type="entry name" value="beta-beta-alpha zinc fingers"/>
    <property type="match status" value="1"/>
</dbReference>
<gene>
    <name evidence="3" type="ORF">PECM_001001</name>
</gene>
<feature type="region of interest" description="Disordered" evidence="1">
    <location>
        <begin position="75"/>
        <end position="276"/>
    </location>
</feature>
<feature type="compositionally biased region" description="Basic and acidic residues" evidence="1">
    <location>
        <begin position="138"/>
        <end position="149"/>
    </location>
</feature>
<feature type="compositionally biased region" description="Polar residues" evidence="1">
    <location>
        <begin position="263"/>
        <end position="275"/>
    </location>
</feature>
<feature type="compositionally biased region" description="Polar residues" evidence="1">
    <location>
        <begin position="379"/>
        <end position="390"/>
    </location>
</feature>
<feature type="region of interest" description="Disordered" evidence="1">
    <location>
        <begin position="1"/>
        <end position="35"/>
    </location>
</feature>
<evidence type="ECO:0000313" key="3">
    <source>
        <dbReference type="EMBL" id="KAF7713504.1"/>
    </source>
</evidence>
<evidence type="ECO:0000256" key="1">
    <source>
        <dbReference type="SAM" id="MobiDB-lite"/>
    </source>
</evidence>
<evidence type="ECO:0000259" key="2">
    <source>
        <dbReference type="SMART" id="SM00355"/>
    </source>
</evidence>
<feature type="compositionally biased region" description="Low complexity" evidence="1">
    <location>
        <begin position="248"/>
        <end position="262"/>
    </location>
</feature>
<dbReference type="InterPro" id="IPR051061">
    <property type="entry name" value="Zinc_finger_trans_reg"/>
</dbReference>
<dbReference type="SMART" id="SM00355">
    <property type="entry name" value="ZnF_C2H2"/>
    <property type="match status" value="3"/>
</dbReference>
<dbReference type="OrthoDB" id="6077919at2759"/>
<dbReference type="Proteomes" id="UP000631181">
    <property type="component" value="Unassembled WGS sequence"/>
</dbReference>
<name>A0A8J8WFS3_9EURO</name>
<keyword evidence="4" id="KW-1185">Reference proteome</keyword>
<protein>
    <submittedName>
        <fullName evidence="3">Zinc finger C2H2 type domain-containing protein</fullName>
    </submittedName>
</protein>
<dbReference type="Gene3D" id="3.30.160.60">
    <property type="entry name" value="Classic Zinc Finger"/>
    <property type="match status" value="1"/>
</dbReference>
<feature type="domain" description="C2H2-type" evidence="2">
    <location>
        <begin position="468"/>
        <end position="497"/>
    </location>
</feature>
<accession>A0A8J8WFS3</accession>
<feature type="domain" description="C2H2-type" evidence="2">
    <location>
        <begin position="502"/>
        <end position="527"/>
    </location>
</feature>
<feature type="compositionally biased region" description="Polar residues" evidence="1">
    <location>
        <begin position="113"/>
        <end position="137"/>
    </location>
</feature>
<dbReference type="AlphaFoldDB" id="A0A8J8WFS3"/>
<dbReference type="GO" id="GO:0005634">
    <property type="term" value="C:nucleus"/>
    <property type="evidence" value="ECO:0007669"/>
    <property type="project" value="TreeGrafter"/>
</dbReference>
<comment type="caution">
    <text evidence="3">The sequence shown here is derived from an EMBL/GenBank/DDBJ whole genome shotgun (WGS) entry which is preliminary data.</text>
</comment>
<dbReference type="EMBL" id="WIWV01000116">
    <property type="protein sequence ID" value="KAF7713504.1"/>
    <property type="molecule type" value="Genomic_DNA"/>
</dbReference>
<feature type="domain" description="C2H2-type" evidence="2">
    <location>
        <begin position="437"/>
        <end position="462"/>
    </location>
</feature>
<feature type="compositionally biased region" description="Polar residues" evidence="1">
    <location>
        <begin position="222"/>
        <end position="242"/>
    </location>
</feature>